<protein>
    <submittedName>
        <fullName evidence="1">Uncharacterized protein</fullName>
    </submittedName>
</protein>
<sequence length="118" mass="13439">MYREHQGWRISNKIIYNDPSTRSAFKRVHKLHFIMVRGLHCTWLVPSTRAFSDGVDDSDSKEWIHWKRGVDRGGCFPIGVRGHRIMLCGGVRLPSGESGGARHRGWSQGRPGRCPKSL</sequence>
<dbReference type="EMBL" id="CM044703">
    <property type="protein sequence ID" value="KAI5671332.1"/>
    <property type="molecule type" value="Genomic_DNA"/>
</dbReference>
<accession>A0ACC0BFB5</accession>
<evidence type="ECO:0000313" key="1">
    <source>
        <dbReference type="EMBL" id="KAI5671332.1"/>
    </source>
</evidence>
<proteinExistence type="predicted"/>
<keyword evidence="2" id="KW-1185">Reference proteome</keyword>
<comment type="caution">
    <text evidence="1">The sequence shown here is derived from an EMBL/GenBank/DDBJ whole genome shotgun (WGS) entry which is preliminary data.</text>
</comment>
<dbReference type="Proteomes" id="UP001060085">
    <property type="component" value="Linkage Group LG03"/>
</dbReference>
<gene>
    <name evidence="1" type="ORF">M9H77_11696</name>
</gene>
<name>A0ACC0BFB5_CATRO</name>
<reference evidence="2" key="1">
    <citation type="journal article" date="2023" name="Nat. Plants">
        <title>Single-cell RNA sequencing provides a high-resolution roadmap for understanding the multicellular compartmentation of specialized metabolism.</title>
        <authorList>
            <person name="Sun S."/>
            <person name="Shen X."/>
            <person name="Li Y."/>
            <person name="Li Y."/>
            <person name="Wang S."/>
            <person name="Li R."/>
            <person name="Zhang H."/>
            <person name="Shen G."/>
            <person name="Guo B."/>
            <person name="Wei J."/>
            <person name="Xu J."/>
            <person name="St-Pierre B."/>
            <person name="Chen S."/>
            <person name="Sun C."/>
        </authorList>
    </citation>
    <scope>NUCLEOTIDE SEQUENCE [LARGE SCALE GENOMIC DNA]</scope>
</reference>
<organism evidence="1 2">
    <name type="scientific">Catharanthus roseus</name>
    <name type="common">Madagascar periwinkle</name>
    <name type="synonym">Vinca rosea</name>
    <dbReference type="NCBI Taxonomy" id="4058"/>
    <lineage>
        <taxon>Eukaryota</taxon>
        <taxon>Viridiplantae</taxon>
        <taxon>Streptophyta</taxon>
        <taxon>Embryophyta</taxon>
        <taxon>Tracheophyta</taxon>
        <taxon>Spermatophyta</taxon>
        <taxon>Magnoliopsida</taxon>
        <taxon>eudicotyledons</taxon>
        <taxon>Gunneridae</taxon>
        <taxon>Pentapetalae</taxon>
        <taxon>asterids</taxon>
        <taxon>lamiids</taxon>
        <taxon>Gentianales</taxon>
        <taxon>Apocynaceae</taxon>
        <taxon>Rauvolfioideae</taxon>
        <taxon>Vinceae</taxon>
        <taxon>Catharanthinae</taxon>
        <taxon>Catharanthus</taxon>
    </lineage>
</organism>
<evidence type="ECO:0000313" key="2">
    <source>
        <dbReference type="Proteomes" id="UP001060085"/>
    </source>
</evidence>